<feature type="domain" description="PTS EIIB type-3" evidence="8">
    <location>
        <begin position="3"/>
        <end position="110"/>
    </location>
</feature>
<name>A0A3G5FKF1_TETHA</name>
<dbReference type="EMBL" id="CP027768">
    <property type="protein sequence ID" value="AYW50751.1"/>
    <property type="molecule type" value="Genomic_DNA"/>
</dbReference>
<keyword evidence="3 9" id="KW-0762">Sugar transport</keyword>
<dbReference type="GO" id="GO:0016301">
    <property type="term" value="F:kinase activity"/>
    <property type="evidence" value="ECO:0007669"/>
    <property type="project" value="UniProtKB-KW"/>
</dbReference>
<evidence type="ECO:0000256" key="7">
    <source>
        <dbReference type="PROSITE-ProRule" id="PRU00423"/>
    </source>
</evidence>
<feature type="modified residue" description="Phosphocysteine; by EIIA" evidence="7">
    <location>
        <position position="10"/>
    </location>
</feature>
<keyword evidence="2" id="KW-0597">Phosphoprotein</keyword>
<keyword evidence="6" id="KW-0418">Kinase</keyword>
<accession>A0A3G5FKF1</accession>
<protein>
    <submittedName>
        <fullName evidence="9">PTS sugar transporter subunit IIB</fullName>
    </submittedName>
</protein>
<evidence type="ECO:0000256" key="6">
    <source>
        <dbReference type="ARBA" id="ARBA00022777"/>
    </source>
</evidence>
<evidence type="ECO:0000313" key="9">
    <source>
        <dbReference type="EMBL" id="AYW50751.1"/>
    </source>
</evidence>
<evidence type="ECO:0000256" key="4">
    <source>
        <dbReference type="ARBA" id="ARBA00022679"/>
    </source>
</evidence>
<dbReference type="InterPro" id="IPR013012">
    <property type="entry name" value="PTS_EIIB_3"/>
</dbReference>
<dbReference type="GO" id="GO:0009401">
    <property type="term" value="P:phosphoenolpyruvate-dependent sugar phosphotransferase system"/>
    <property type="evidence" value="ECO:0007669"/>
    <property type="project" value="UniProtKB-KW"/>
</dbReference>
<keyword evidence="5" id="KW-0598">Phosphotransferase system</keyword>
<dbReference type="InterPro" id="IPR036095">
    <property type="entry name" value="PTS_EIIB-like_sf"/>
</dbReference>
<proteinExistence type="predicted"/>
<evidence type="ECO:0000256" key="2">
    <source>
        <dbReference type="ARBA" id="ARBA00022553"/>
    </source>
</evidence>
<dbReference type="RefSeq" id="WP_103893008.1">
    <property type="nucleotide sequence ID" value="NZ_CP027768.1"/>
</dbReference>
<dbReference type="CDD" id="cd05564">
    <property type="entry name" value="PTS_IIB_chitobiose_lichenan"/>
    <property type="match status" value="1"/>
</dbReference>
<dbReference type="PANTHER" id="PTHR34581">
    <property type="entry name" value="PTS SYSTEM N,N'-DIACETYLCHITOBIOSE-SPECIFIC EIIB COMPONENT"/>
    <property type="match status" value="1"/>
</dbReference>
<keyword evidence="4" id="KW-0808">Transferase</keyword>
<evidence type="ECO:0000256" key="3">
    <source>
        <dbReference type="ARBA" id="ARBA00022597"/>
    </source>
</evidence>
<keyword evidence="1" id="KW-0813">Transport</keyword>
<organism evidence="9 10">
    <name type="scientific">Tetragenococcus halophilus</name>
    <name type="common">Pediococcus halophilus</name>
    <dbReference type="NCBI Taxonomy" id="51669"/>
    <lineage>
        <taxon>Bacteria</taxon>
        <taxon>Bacillati</taxon>
        <taxon>Bacillota</taxon>
        <taxon>Bacilli</taxon>
        <taxon>Lactobacillales</taxon>
        <taxon>Enterococcaceae</taxon>
        <taxon>Tetragenococcus</taxon>
    </lineage>
</organism>
<dbReference type="InterPro" id="IPR003501">
    <property type="entry name" value="PTS_EIIB_2/3"/>
</dbReference>
<sequence>MAKKTIMLVCSAGMSTSLLVTKMQRAAEEKEIDSDIFAVSSSEADIQLENKDVNVLLLGPQVRFMKADFEKKLASKQIPVDVIDMSDYGMMNGENVLNQALNLITQVSHIKK</sequence>
<dbReference type="InterPro" id="IPR051819">
    <property type="entry name" value="PTS_sugar-specific_EIIB"/>
</dbReference>
<dbReference type="AlphaFoldDB" id="A0A3G5FKF1"/>
<dbReference type="PANTHER" id="PTHR34581:SF2">
    <property type="entry name" value="PTS SYSTEM N,N'-DIACETYLCHITOBIOSE-SPECIFIC EIIB COMPONENT"/>
    <property type="match status" value="1"/>
</dbReference>
<evidence type="ECO:0000313" key="10">
    <source>
        <dbReference type="Proteomes" id="UP000280475"/>
    </source>
</evidence>
<dbReference type="Pfam" id="PF02302">
    <property type="entry name" value="PTS_IIB"/>
    <property type="match status" value="1"/>
</dbReference>
<dbReference type="PROSITE" id="PS51100">
    <property type="entry name" value="PTS_EIIB_TYPE_3"/>
    <property type="match status" value="1"/>
</dbReference>
<dbReference type="Proteomes" id="UP000280475">
    <property type="component" value="Chromosome"/>
</dbReference>
<reference evidence="9 10" key="1">
    <citation type="journal article" date="2012" name="Int. J. Syst. Evol. Microbiol.">
        <title>Characterization of Tetragenococcus strains from sugar thick juice reveals a novel species, Tetragenococcus osmophilus sp. nov., and divides Tetragenococcus halophilus into two subspecies, T. halophilus subsp. halophilus subsp. nov. and T. halophilus subsp. flandriensis subsp. nov.</title>
        <authorList>
            <person name="Juste A."/>
            <person name="Van Trappen S."/>
            <person name="Verreth C."/>
            <person name="Cleenwerck I."/>
            <person name="De Vos P."/>
            <person name="Lievens B."/>
            <person name="Willems K.A."/>
        </authorList>
    </citation>
    <scope>NUCLEOTIDE SEQUENCE [LARGE SCALE GENOMIC DNA]</scope>
    <source>
        <strain evidence="9 10">LMG 26042</strain>
    </source>
</reference>
<evidence type="ECO:0000256" key="1">
    <source>
        <dbReference type="ARBA" id="ARBA00022448"/>
    </source>
</evidence>
<gene>
    <name evidence="9" type="ORF">C7H83_09870</name>
</gene>
<dbReference type="Gene3D" id="3.40.50.2300">
    <property type="match status" value="1"/>
</dbReference>
<dbReference type="SUPFAM" id="SSF52794">
    <property type="entry name" value="PTS system IIB component-like"/>
    <property type="match status" value="1"/>
</dbReference>
<evidence type="ECO:0000256" key="5">
    <source>
        <dbReference type="ARBA" id="ARBA00022683"/>
    </source>
</evidence>
<evidence type="ECO:0000259" key="8">
    <source>
        <dbReference type="PROSITE" id="PS51100"/>
    </source>
</evidence>
<dbReference type="GO" id="GO:0008982">
    <property type="term" value="F:protein-N(PI)-phosphohistidine-sugar phosphotransferase activity"/>
    <property type="evidence" value="ECO:0007669"/>
    <property type="project" value="InterPro"/>
</dbReference>